<dbReference type="AlphaFoldDB" id="A0A5E4RDG9"/>
<accession>A0A5E4RDG9</accession>
<feature type="domain" description="TniQ" evidence="1">
    <location>
        <begin position="11"/>
        <end position="131"/>
    </location>
</feature>
<reference evidence="2 3" key="1">
    <citation type="submission" date="2019-08" db="EMBL/GenBank/DDBJ databases">
        <authorList>
            <person name="Peeters C."/>
        </authorList>
    </citation>
    <scope>NUCLEOTIDE SEQUENCE [LARGE SCALE GENOMIC DNA]</scope>
    <source>
        <strain evidence="2 3">LMG 31107</strain>
    </source>
</reference>
<dbReference type="InterPro" id="IPR009492">
    <property type="entry name" value="TniQ"/>
</dbReference>
<dbReference type="Pfam" id="PF06527">
    <property type="entry name" value="TniQ"/>
    <property type="match status" value="1"/>
</dbReference>
<sequence>MIETATFDMYPVRLEPKAGESLPGYCWRFYRGNGHQPPKAFNKETFDVRRGSQRRVGASAFEHVFGIGRISPIVDAESEMADLARKFEAKTWYRRAKVSRHCVTCVALGRPHLLKHDLPLARACPEHSCWLISGCTGCGTTLGWRSIGAGWHCSNCGLYLGGMKAAQAPKWVCELSNWLNSSINPLNAAHSAHVAPDDRRPTPPGSRCIVSLSEPFGSALKLLVDVASAEAMGGATPVGESKKFSPNNRLSNLLTGYLERVSDVDLKFLKELLKDEAIYEQICTRIAA</sequence>
<evidence type="ECO:0000259" key="1">
    <source>
        <dbReference type="Pfam" id="PF06527"/>
    </source>
</evidence>
<evidence type="ECO:0000313" key="3">
    <source>
        <dbReference type="Proteomes" id="UP000396788"/>
    </source>
</evidence>
<gene>
    <name evidence="2" type="ORF">PCE31107_00094</name>
</gene>
<dbReference type="EMBL" id="CABPRY010000001">
    <property type="protein sequence ID" value="VVD60833.1"/>
    <property type="molecule type" value="Genomic_DNA"/>
</dbReference>
<dbReference type="Proteomes" id="UP000396788">
    <property type="component" value="Unassembled WGS sequence"/>
</dbReference>
<organism evidence="2 3">
    <name type="scientific">Pandoraea cepalis</name>
    <dbReference type="NCBI Taxonomy" id="2508294"/>
    <lineage>
        <taxon>Bacteria</taxon>
        <taxon>Pseudomonadati</taxon>
        <taxon>Pseudomonadota</taxon>
        <taxon>Betaproteobacteria</taxon>
        <taxon>Burkholderiales</taxon>
        <taxon>Burkholderiaceae</taxon>
        <taxon>Pandoraea</taxon>
    </lineage>
</organism>
<proteinExistence type="predicted"/>
<protein>
    <recommendedName>
        <fullName evidence="1">TniQ domain-containing protein</fullName>
    </recommendedName>
</protein>
<name>A0A5E4RDG9_9BURK</name>
<evidence type="ECO:0000313" key="2">
    <source>
        <dbReference type="EMBL" id="VVD60833.1"/>
    </source>
</evidence>